<evidence type="ECO:0008006" key="3">
    <source>
        <dbReference type="Google" id="ProtNLM"/>
    </source>
</evidence>
<dbReference type="STRING" id="561720.SAMN06275492_12918"/>
<evidence type="ECO:0000313" key="1">
    <source>
        <dbReference type="EMBL" id="SMG41224.1"/>
    </source>
</evidence>
<accession>A0A1X7KIJ8</accession>
<dbReference type="AlphaFoldDB" id="A0A1X7KIJ8"/>
<sequence>MNKYVELIALVEGSTEMAFVQNVLYDYLFTKNVFITPILISKSGQKGGDVKFERVKRDIEHHLKNRQDTYLTTLIDFYGIDTKWPGIDKASKQTTPSMKAIALNEGTMAKVKELFGKYEPERRFIPYVAIHEFESLLFSDGDILADRLGVSPQEVNKILTQCGEPENVNNSPHTAPSKRLQNLNPRFKKTTTGIAIAKEIGITKMREKCPVFNRWLDSIESLK</sequence>
<dbReference type="InterPro" id="IPR025455">
    <property type="entry name" value="DUF4276"/>
</dbReference>
<reference evidence="2" key="1">
    <citation type="submission" date="2017-04" db="EMBL/GenBank/DDBJ databases">
        <authorList>
            <person name="Varghese N."/>
            <person name="Submissions S."/>
        </authorList>
    </citation>
    <scope>NUCLEOTIDE SEQUENCE [LARGE SCALE GENOMIC DNA]</scope>
    <source>
        <strain evidence="2">USBA 82</strain>
    </source>
</reference>
<dbReference type="RefSeq" id="WP_085545221.1">
    <property type="nucleotide sequence ID" value="NZ_FXBB01000029.1"/>
</dbReference>
<evidence type="ECO:0000313" key="2">
    <source>
        <dbReference type="Proteomes" id="UP000193355"/>
    </source>
</evidence>
<gene>
    <name evidence="1" type="ORF">SAMN06275492_12918</name>
</gene>
<dbReference type="EMBL" id="FXBB01000029">
    <property type="protein sequence ID" value="SMG41224.1"/>
    <property type="molecule type" value="Genomic_DNA"/>
</dbReference>
<keyword evidence="2" id="KW-1185">Reference proteome</keyword>
<proteinExistence type="predicted"/>
<dbReference type="OrthoDB" id="9801478at2"/>
<protein>
    <recommendedName>
        <fullName evidence="3">DUF4276 family protein</fullName>
    </recommendedName>
</protein>
<dbReference type="Pfam" id="PF14103">
    <property type="entry name" value="DUF4276"/>
    <property type="match status" value="1"/>
</dbReference>
<name>A0A1X7KIJ8_9BACT</name>
<organism evidence="1 2">
    <name type="scientific">Dethiosulfovibrio salsuginis</name>
    <dbReference type="NCBI Taxonomy" id="561720"/>
    <lineage>
        <taxon>Bacteria</taxon>
        <taxon>Thermotogati</taxon>
        <taxon>Synergistota</taxon>
        <taxon>Synergistia</taxon>
        <taxon>Synergistales</taxon>
        <taxon>Dethiosulfovibrionaceae</taxon>
        <taxon>Dethiosulfovibrio</taxon>
    </lineage>
</organism>
<dbReference type="Proteomes" id="UP000193355">
    <property type="component" value="Unassembled WGS sequence"/>
</dbReference>